<name>A0A841DUY8_9ACTN</name>
<dbReference type="EMBL" id="JACHNF010000001">
    <property type="protein sequence ID" value="MBB5982413.1"/>
    <property type="molecule type" value="Genomic_DNA"/>
</dbReference>
<sequence length="92" mass="10060">MDESSQTGAPTRASEQTSGSSSVSRQADEATGRPSAEALCRRVISILDAQHNDRVTVGLLRELFDAWPVTSQPVVKRPWPPLRAADPYDPRD</sequence>
<gene>
    <name evidence="2" type="ORF">HDA44_005754</name>
</gene>
<organism evidence="2 3">
    <name type="scientific">Kribbella solani</name>
    <dbReference type="NCBI Taxonomy" id="236067"/>
    <lineage>
        <taxon>Bacteria</taxon>
        <taxon>Bacillati</taxon>
        <taxon>Actinomycetota</taxon>
        <taxon>Actinomycetes</taxon>
        <taxon>Propionibacteriales</taxon>
        <taxon>Kribbellaceae</taxon>
        <taxon>Kribbella</taxon>
    </lineage>
</organism>
<feature type="compositionally biased region" description="Polar residues" evidence="1">
    <location>
        <begin position="1"/>
        <end position="25"/>
    </location>
</feature>
<dbReference type="Proteomes" id="UP000558997">
    <property type="component" value="Unassembled WGS sequence"/>
</dbReference>
<feature type="region of interest" description="Disordered" evidence="1">
    <location>
        <begin position="1"/>
        <end position="35"/>
    </location>
</feature>
<reference evidence="2 3" key="1">
    <citation type="submission" date="2020-08" db="EMBL/GenBank/DDBJ databases">
        <title>Sequencing the genomes of 1000 actinobacteria strains.</title>
        <authorList>
            <person name="Klenk H.-P."/>
        </authorList>
    </citation>
    <scope>NUCLEOTIDE SEQUENCE [LARGE SCALE GENOMIC DNA]</scope>
    <source>
        <strain evidence="2 3">DSM 17294</strain>
    </source>
</reference>
<accession>A0A841DUY8</accession>
<evidence type="ECO:0000313" key="3">
    <source>
        <dbReference type="Proteomes" id="UP000558997"/>
    </source>
</evidence>
<evidence type="ECO:0000256" key="1">
    <source>
        <dbReference type="SAM" id="MobiDB-lite"/>
    </source>
</evidence>
<keyword evidence="3" id="KW-1185">Reference proteome</keyword>
<protein>
    <submittedName>
        <fullName evidence="2">Uncharacterized protein</fullName>
    </submittedName>
</protein>
<comment type="caution">
    <text evidence="2">The sequence shown here is derived from an EMBL/GenBank/DDBJ whole genome shotgun (WGS) entry which is preliminary data.</text>
</comment>
<dbReference type="AlphaFoldDB" id="A0A841DUY8"/>
<proteinExistence type="predicted"/>
<evidence type="ECO:0000313" key="2">
    <source>
        <dbReference type="EMBL" id="MBB5982413.1"/>
    </source>
</evidence>